<dbReference type="Pfam" id="PF09203">
    <property type="entry name" value="MspA"/>
    <property type="match status" value="1"/>
</dbReference>
<gene>
    <name evidence="1" type="ORF">LC603019_00479</name>
</gene>
<evidence type="ECO:0000313" key="1">
    <source>
        <dbReference type="EMBL" id="VHO00121.1"/>
    </source>
</evidence>
<reference evidence="1 2" key="1">
    <citation type="submission" date="2019-04" db="EMBL/GenBank/DDBJ databases">
        <authorList>
            <person name="Seth-Smith MB H."/>
            <person name="Seth-Smith H."/>
        </authorList>
    </citation>
    <scope>NUCLEOTIDE SEQUENCE [LARGE SCALE GENOMIC DNA]</scope>
    <source>
        <strain evidence="1">USB-603019</strain>
    </source>
</reference>
<name>A0A5E3ZW81_9ACTN</name>
<accession>A0A5E3ZW81</accession>
<dbReference type="Proteomes" id="UP000324288">
    <property type="component" value="Chromosome"/>
</dbReference>
<dbReference type="EMBL" id="LR584267">
    <property type="protein sequence ID" value="VHO00121.1"/>
    <property type="molecule type" value="Genomic_DNA"/>
</dbReference>
<dbReference type="AlphaFoldDB" id="A0A5E3ZW81"/>
<organism evidence="1 2">
    <name type="scientific">Lawsonella clevelandensis</name>
    <dbReference type="NCBI Taxonomy" id="1528099"/>
    <lineage>
        <taxon>Bacteria</taxon>
        <taxon>Bacillati</taxon>
        <taxon>Actinomycetota</taxon>
        <taxon>Actinomycetes</taxon>
        <taxon>Mycobacteriales</taxon>
        <taxon>Lawsonellaceae</taxon>
        <taxon>Lawsonella</taxon>
    </lineage>
</organism>
<dbReference type="RefSeq" id="WP_148417485.1">
    <property type="nucleotide sequence ID" value="NZ_LR584267.1"/>
</dbReference>
<proteinExistence type="predicted"/>
<keyword evidence="2" id="KW-1185">Reference proteome</keyword>
<evidence type="ECO:0000313" key="2">
    <source>
        <dbReference type="Proteomes" id="UP000324288"/>
    </source>
</evidence>
<protein>
    <submittedName>
        <fullName evidence="1">Uncharacterized protein</fullName>
    </submittedName>
</protein>
<sequence length="325" mass="35164">MTLSSHPRHTMRHTARSVTALATTIGVVLATVPVAAAAPIAPTTGALTARSASTPDLEPLLPTFLQRHISFATEQRTYVNPEKGKVQTVIRRSGLTNSSALFDLDRNGDVTLEVRTRVDPSYRVAYFYAGVQYGCFGGVGDPKVETSIDTNTTISVNGKWKTHATTYPITQFLQQSARTAVKGAIAGAECGASEGPGCAEMAKFLATEVPREVFATLELARIITNTGTSEMGVSAKPKIVPTFSASVYPGQTSVVPFYFLRYSPGWNTVRVTNMNLQGSGCIGPAYIRPFVVTLGRTKSGNYVNYQLIGQSYPFYPNKLFRMSER</sequence>
<dbReference type="InterPro" id="IPR015286">
    <property type="entry name" value="Porin_fam_mycobact-type"/>
</dbReference>